<feature type="transmembrane region" description="Helical" evidence="14">
    <location>
        <begin position="172"/>
        <end position="190"/>
    </location>
</feature>
<evidence type="ECO:0000256" key="5">
    <source>
        <dbReference type="ARBA" id="ARBA00022448"/>
    </source>
</evidence>
<dbReference type="AlphaFoldDB" id="A0A7J6LFU6"/>
<evidence type="ECO:0000256" key="3">
    <source>
        <dbReference type="ARBA" id="ARBA00007809"/>
    </source>
</evidence>
<keyword evidence="5" id="KW-0813">Transport</keyword>
<keyword evidence="10 14" id="KW-1133">Transmembrane helix</keyword>
<dbReference type="Proteomes" id="UP000591131">
    <property type="component" value="Unassembled WGS sequence"/>
</dbReference>
<keyword evidence="7 15" id="KW-0762">Sugar transport</keyword>
<evidence type="ECO:0000256" key="12">
    <source>
        <dbReference type="ARBA" id="ARBA00023136"/>
    </source>
</evidence>
<evidence type="ECO:0000313" key="15">
    <source>
        <dbReference type="EMBL" id="KAF4657801.1"/>
    </source>
</evidence>
<evidence type="ECO:0000256" key="9">
    <source>
        <dbReference type="ARBA" id="ARBA00022737"/>
    </source>
</evidence>
<evidence type="ECO:0000256" key="7">
    <source>
        <dbReference type="ARBA" id="ARBA00022597"/>
    </source>
</evidence>
<dbReference type="InterPro" id="IPR004316">
    <property type="entry name" value="SWEET_rpt"/>
</dbReference>
<dbReference type="GO" id="GO:0051119">
    <property type="term" value="F:sugar transmembrane transporter activity"/>
    <property type="evidence" value="ECO:0007669"/>
    <property type="project" value="InterPro"/>
</dbReference>
<accession>A0A7J6LFU6</accession>
<dbReference type="FunFam" id="1.20.1280.290:FF:000004">
    <property type="entry name" value="Sugar transporter SWEET"/>
    <property type="match status" value="1"/>
</dbReference>
<keyword evidence="9" id="KW-0677">Repeat</keyword>
<evidence type="ECO:0000256" key="13">
    <source>
        <dbReference type="SAM" id="MobiDB-lite"/>
    </source>
</evidence>
<evidence type="ECO:0000313" key="16">
    <source>
        <dbReference type="Proteomes" id="UP000591131"/>
    </source>
</evidence>
<dbReference type="Pfam" id="PF03083">
    <property type="entry name" value="MtN3_slv"/>
    <property type="match status" value="2"/>
</dbReference>
<evidence type="ECO:0000256" key="14">
    <source>
        <dbReference type="SAM" id="Phobius"/>
    </source>
</evidence>
<feature type="region of interest" description="Disordered" evidence="13">
    <location>
        <begin position="223"/>
        <end position="242"/>
    </location>
</feature>
<comment type="subcellular location">
    <subcellularLocation>
        <location evidence="1">Cell membrane</location>
        <topology evidence="1">Multi-pass membrane protein</topology>
    </subcellularLocation>
    <subcellularLocation>
        <location evidence="2">Golgi apparatus membrane</location>
        <topology evidence="2">Multi-pass membrane protein</topology>
    </subcellularLocation>
</comment>
<dbReference type="PANTHER" id="PTHR10791">
    <property type="entry name" value="RAG1-ACTIVATING PROTEIN 1"/>
    <property type="match status" value="1"/>
</dbReference>
<evidence type="ECO:0000256" key="11">
    <source>
        <dbReference type="ARBA" id="ARBA00023034"/>
    </source>
</evidence>
<feature type="transmembrane region" description="Helical" evidence="14">
    <location>
        <begin position="113"/>
        <end position="132"/>
    </location>
</feature>
<keyword evidence="16" id="KW-1185">Reference proteome</keyword>
<sequence length="242" mass="26013">MESAATVPWLSAATATSLATVLGSMGSVCSFVQYMSPIPTFIKVQRDKSTGNLSPLPYCSTALLSILWVTYACITPGRIALGVTNGIGLVFQVVYMTWFFVHATSRKMTIIDYLVTALCYVAMVFVSWNLPVAITDSLGNFCVIVNILMYVAPLAVLRTIITTKDSSCMPPLYSLACLVSAVVWFGYGLTSGDAHVMIPNAAGMILGVIQLSIWAAYRNLGPAKESNRPGPELSADYTRLGV</sequence>
<feature type="transmembrane region" description="Helical" evidence="14">
    <location>
        <begin position="196"/>
        <end position="217"/>
    </location>
</feature>
<proteinExistence type="inferred from homology"/>
<dbReference type="GO" id="GO:0000139">
    <property type="term" value="C:Golgi membrane"/>
    <property type="evidence" value="ECO:0007669"/>
    <property type="project" value="UniProtKB-SubCell"/>
</dbReference>
<reference evidence="15 16" key="1">
    <citation type="submission" date="2020-04" db="EMBL/GenBank/DDBJ databases">
        <title>Perkinsus chesapeaki whole genome sequence.</title>
        <authorList>
            <person name="Bogema D.R."/>
        </authorList>
    </citation>
    <scope>NUCLEOTIDE SEQUENCE [LARGE SCALE GENOMIC DNA]</scope>
    <source>
        <strain evidence="15">ATCC PRA-425</strain>
    </source>
</reference>
<feature type="transmembrane region" description="Helical" evidence="14">
    <location>
        <begin position="138"/>
        <end position="160"/>
    </location>
</feature>
<feature type="transmembrane region" description="Helical" evidence="14">
    <location>
        <begin position="12"/>
        <end position="35"/>
    </location>
</feature>
<keyword evidence="12 14" id="KW-0472">Membrane</keyword>
<organism evidence="15 16">
    <name type="scientific">Perkinsus chesapeaki</name>
    <name type="common">Clam parasite</name>
    <name type="synonym">Perkinsus andrewsi</name>
    <dbReference type="NCBI Taxonomy" id="330153"/>
    <lineage>
        <taxon>Eukaryota</taxon>
        <taxon>Sar</taxon>
        <taxon>Alveolata</taxon>
        <taxon>Perkinsozoa</taxon>
        <taxon>Perkinsea</taxon>
        <taxon>Perkinsida</taxon>
        <taxon>Perkinsidae</taxon>
        <taxon>Perkinsus</taxon>
    </lineage>
</organism>
<comment type="similarity">
    <text evidence="3">Belongs to the SWEET sugar transporter family.</text>
</comment>
<evidence type="ECO:0000256" key="2">
    <source>
        <dbReference type="ARBA" id="ARBA00004653"/>
    </source>
</evidence>
<gene>
    <name evidence="15" type="primary">SWEET11_4</name>
    <name evidence="15" type="ORF">FOL47_008302</name>
</gene>
<keyword evidence="6" id="KW-1003">Cell membrane</keyword>
<keyword evidence="11" id="KW-0333">Golgi apparatus</keyword>
<dbReference type="InterPro" id="IPR047664">
    <property type="entry name" value="SWEET"/>
</dbReference>
<evidence type="ECO:0000256" key="10">
    <source>
        <dbReference type="ARBA" id="ARBA00022989"/>
    </source>
</evidence>
<comment type="caution">
    <text evidence="15">The sequence shown here is derived from an EMBL/GenBank/DDBJ whole genome shotgun (WGS) entry which is preliminary data.</text>
</comment>
<dbReference type="PANTHER" id="PTHR10791:SF30">
    <property type="entry name" value="SUGAR TRANSPORTER SWEET1"/>
    <property type="match status" value="1"/>
</dbReference>
<name>A0A7J6LFU6_PERCH</name>
<feature type="transmembrane region" description="Helical" evidence="14">
    <location>
        <begin position="56"/>
        <end position="74"/>
    </location>
</feature>
<dbReference type="OrthoDB" id="409725at2759"/>
<dbReference type="Gene3D" id="1.20.1280.290">
    <property type="match status" value="2"/>
</dbReference>
<feature type="transmembrane region" description="Helical" evidence="14">
    <location>
        <begin position="80"/>
        <end position="101"/>
    </location>
</feature>
<dbReference type="EMBL" id="JAAPAO010000523">
    <property type="protein sequence ID" value="KAF4657801.1"/>
    <property type="molecule type" value="Genomic_DNA"/>
</dbReference>
<evidence type="ECO:0000256" key="6">
    <source>
        <dbReference type="ARBA" id="ARBA00022475"/>
    </source>
</evidence>
<evidence type="ECO:0000256" key="8">
    <source>
        <dbReference type="ARBA" id="ARBA00022692"/>
    </source>
</evidence>
<evidence type="ECO:0000256" key="4">
    <source>
        <dbReference type="ARBA" id="ARBA00021741"/>
    </source>
</evidence>
<dbReference type="GO" id="GO:0005886">
    <property type="term" value="C:plasma membrane"/>
    <property type="evidence" value="ECO:0007669"/>
    <property type="project" value="UniProtKB-SubCell"/>
</dbReference>
<protein>
    <recommendedName>
        <fullName evidence="4">Sugar transporter SWEET1</fullName>
    </recommendedName>
</protein>
<keyword evidence="8 14" id="KW-0812">Transmembrane</keyword>
<evidence type="ECO:0000256" key="1">
    <source>
        <dbReference type="ARBA" id="ARBA00004651"/>
    </source>
</evidence>